<evidence type="ECO:0000313" key="3">
    <source>
        <dbReference type="Proteomes" id="UP001153148"/>
    </source>
</evidence>
<dbReference type="Proteomes" id="UP001153148">
    <property type="component" value="Unassembled WGS sequence"/>
</dbReference>
<keyword evidence="3" id="KW-1185">Reference proteome</keyword>
<name>A0ABN7PGC9_TIMPD</name>
<reference evidence="2" key="1">
    <citation type="submission" date="2021-03" db="EMBL/GenBank/DDBJ databases">
        <authorList>
            <person name="Tran Van P."/>
        </authorList>
    </citation>
    <scope>NUCLEOTIDE SEQUENCE</scope>
</reference>
<proteinExistence type="predicted"/>
<sequence length="166" mass="19427">MNQLKVELEKAKAVEKQELPQLKMKHKSINELKLRLSGVNERYCHQMEKQETISMRMKCSEIEQKNAVVNQIQYERDKEKMAALLSIAIARYNSDQQNVKEIQSQYHNLTVIKANMPGNDKRTKEQRRKLIEEIEAIKQNIIQENKANSHDTELLKAIVKEVSIVQ</sequence>
<evidence type="ECO:0000313" key="2">
    <source>
        <dbReference type="EMBL" id="CAG2066182.1"/>
    </source>
</evidence>
<protein>
    <submittedName>
        <fullName evidence="2">Uncharacterized protein</fullName>
    </submittedName>
</protein>
<feature type="non-terminal residue" evidence="2">
    <location>
        <position position="166"/>
    </location>
</feature>
<organism evidence="2 3">
    <name type="scientific">Timema podura</name>
    <name type="common">Walking stick</name>
    <dbReference type="NCBI Taxonomy" id="61482"/>
    <lineage>
        <taxon>Eukaryota</taxon>
        <taxon>Metazoa</taxon>
        <taxon>Ecdysozoa</taxon>
        <taxon>Arthropoda</taxon>
        <taxon>Hexapoda</taxon>
        <taxon>Insecta</taxon>
        <taxon>Pterygota</taxon>
        <taxon>Neoptera</taxon>
        <taxon>Polyneoptera</taxon>
        <taxon>Phasmatodea</taxon>
        <taxon>Timematodea</taxon>
        <taxon>Timematoidea</taxon>
        <taxon>Timematidae</taxon>
        <taxon>Timema</taxon>
    </lineage>
</organism>
<evidence type="ECO:0000256" key="1">
    <source>
        <dbReference type="SAM" id="Coils"/>
    </source>
</evidence>
<comment type="caution">
    <text evidence="2">The sequence shown here is derived from an EMBL/GenBank/DDBJ whole genome shotgun (WGS) entry which is preliminary data.</text>
</comment>
<gene>
    <name evidence="2" type="ORF">TPAB3V08_LOCUS13125</name>
</gene>
<dbReference type="EMBL" id="CAJPIN010051323">
    <property type="protein sequence ID" value="CAG2066182.1"/>
    <property type="molecule type" value="Genomic_DNA"/>
</dbReference>
<keyword evidence="1" id="KW-0175">Coiled coil</keyword>
<feature type="coiled-coil region" evidence="1">
    <location>
        <begin position="120"/>
        <end position="147"/>
    </location>
</feature>
<accession>A0ABN7PGC9</accession>